<gene>
    <name evidence="3" type="ORF">CRE_04544</name>
</gene>
<dbReference type="Proteomes" id="UP000008281">
    <property type="component" value="Unassembled WGS sequence"/>
</dbReference>
<evidence type="ECO:0000313" key="4">
    <source>
        <dbReference type="Proteomes" id="UP000008281"/>
    </source>
</evidence>
<dbReference type="eggNOG" id="ENOG502R0SU">
    <property type="taxonomic scope" value="Eukaryota"/>
</dbReference>
<sequence>MTDRRRHGADGFHIAGMKNTMTSVVTSSHNTPRDTTDLQQQFTREDAPTKATQYTLVRFINKIKLWLKFYNLQLQLITMVRDNPILYDDELQAQIPDNLLKAQKRETWDRIRNDIVWQDVSLVQEVWSDLLDQYARKSMDMSDNLIEAMRWTDSILNKKKSDSRPSSQLNSMSSTLDKNFYADVPLAEDVLEPEQPIGNTSPSLKYDYVVIQPQVNHGRTSSHQTHQPIQNSASQYSRRKSPSPRETEAIVRTYPLSPKRTNHRMGSSQEPKIPPIHADIKKDIPSMNFGRQSVLVEVEPSLSSYSTPNSKMYKMVNTQRGSTPQATVTVTSTRRLVQLPHRTSNLGFESMPDQLIEPPNMHAEPPKKKMMMDVGNHHQHHHHIHHRNNTMVEPSSSTMPTTRSDDALRNTKVMSDVVPIADDEIILDASGECKIGPSGMLLASQPPSSSRNLELNSNMPSTSEDGMQHYHQHEIEDGGVVEDMDQQIVGGAQSEEMAIQYDEDLSFQQHINTVLNRLNDEDVRYIHSLLYMYLFFQKALMKFQMQKIILDARFGVGTARNLLKDEICEVEPHDEIDPTQMPNEEPI</sequence>
<evidence type="ECO:0000256" key="1">
    <source>
        <dbReference type="SAM" id="MobiDB-lite"/>
    </source>
</evidence>
<dbReference type="InParanoid" id="E3LZ01"/>
<dbReference type="PROSITE" id="PS51029">
    <property type="entry name" value="MADF"/>
    <property type="match status" value="1"/>
</dbReference>
<proteinExistence type="predicted"/>
<name>E3LZ01_CAERE</name>
<dbReference type="EMBL" id="DS268419">
    <property type="protein sequence ID" value="EFO86851.1"/>
    <property type="molecule type" value="Genomic_DNA"/>
</dbReference>
<dbReference type="InterPro" id="IPR006578">
    <property type="entry name" value="MADF-dom"/>
</dbReference>
<accession>E3LZ01</accession>
<organism evidence="4">
    <name type="scientific">Caenorhabditis remanei</name>
    <name type="common">Caenorhabditis vulgaris</name>
    <dbReference type="NCBI Taxonomy" id="31234"/>
    <lineage>
        <taxon>Eukaryota</taxon>
        <taxon>Metazoa</taxon>
        <taxon>Ecdysozoa</taxon>
        <taxon>Nematoda</taxon>
        <taxon>Chromadorea</taxon>
        <taxon>Rhabditida</taxon>
        <taxon>Rhabditina</taxon>
        <taxon>Rhabditomorpha</taxon>
        <taxon>Rhabditoidea</taxon>
        <taxon>Rhabditidae</taxon>
        <taxon>Peloderinae</taxon>
        <taxon>Caenorhabditis</taxon>
    </lineage>
</organism>
<dbReference type="HOGENOM" id="CLU_513126_0_0_1"/>
<keyword evidence="4" id="KW-1185">Reference proteome</keyword>
<dbReference type="OMA" id="NDIVWQD"/>
<dbReference type="AlphaFoldDB" id="E3LZ01"/>
<dbReference type="FunCoup" id="E3LZ01">
    <property type="interactions" value="1974"/>
</dbReference>
<reference evidence="3" key="1">
    <citation type="submission" date="2007-07" db="EMBL/GenBank/DDBJ databases">
        <title>PCAP assembly of the Caenorhabditis remanei genome.</title>
        <authorList>
            <consortium name="The Caenorhabditis remanei Sequencing Consortium"/>
            <person name="Wilson R.K."/>
        </authorList>
    </citation>
    <scope>NUCLEOTIDE SEQUENCE [LARGE SCALE GENOMIC DNA]</scope>
    <source>
        <strain evidence="3">PB4641</strain>
    </source>
</reference>
<evidence type="ECO:0000313" key="3">
    <source>
        <dbReference type="EMBL" id="EFO86851.1"/>
    </source>
</evidence>
<feature type="domain" description="MADF" evidence="2">
    <location>
        <begin position="75"/>
        <end position="163"/>
    </location>
</feature>
<dbReference type="OrthoDB" id="6515516at2759"/>
<feature type="region of interest" description="Disordered" evidence="1">
    <location>
        <begin position="217"/>
        <end position="248"/>
    </location>
</feature>
<evidence type="ECO:0000259" key="2">
    <source>
        <dbReference type="PROSITE" id="PS51029"/>
    </source>
</evidence>
<feature type="compositionally biased region" description="Polar residues" evidence="1">
    <location>
        <begin position="217"/>
        <end position="236"/>
    </location>
</feature>
<protein>
    <recommendedName>
        <fullName evidence="2">MADF domain-containing protein</fullName>
    </recommendedName>
</protein>
<dbReference type="STRING" id="31234.E3LZ01"/>